<dbReference type="CDD" id="cd03794">
    <property type="entry name" value="GT4_WbuB-like"/>
    <property type="match status" value="1"/>
</dbReference>
<evidence type="ECO:0000256" key="1">
    <source>
        <dbReference type="ARBA" id="ARBA00022679"/>
    </source>
</evidence>
<dbReference type="SUPFAM" id="SSF53756">
    <property type="entry name" value="UDP-Glycosyltransferase/glycogen phosphorylase"/>
    <property type="match status" value="1"/>
</dbReference>
<evidence type="ECO:0000259" key="2">
    <source>
        <dbReference type="Pfam" id="PF00534"/>
    </source>
</evidence>
<feature type="domain" description="Glycosyl transferase family 1" evidence="2">
    <location>
        <begin position="221"/>
        <end position="382"/>
    </location>
</feature>
<evidence type="ECO:0000313" key="5">
    <source>
        <dbReference type="Proteomes" id="UP000000268"/>
    </source>
</evidence>
<keyword evidence="5" id="KW-1185">Reference proteome</keyword>
<dbReference type="InterPro" id="IPR001296">
    <property type="entry name" value="Glyco_trans_1"/>
</dbReference>
<reference evidence="4 5" key="1">
    <citation type="journal article" date="2008" name="Proc. Natl. Acad. Sci. U.S.A.">
        <title>Niche adaptation and genome expansion in the chlorophyll d-producing cyanobacterium Acaryochloris marina.</title>
        <authorList>
            <person name="Swingley W.D."/>
            <person name="Chen M."/>
            <person name="Cheung P.C."/>
            <person name="Conrad A.L."/>
            <person name="Dejesa L.C."/>
            <person name="Hao J."/>
            <person name="Honchak B.M."/>
            <person name="Karbach L.E."/>
            <person name="Kurdoglu A."/>
            <person name="Lahiri S."/>
            <person name="Mastrian S.D."/>
            <person name="Miyashita H."/>
            <person name="Page L."/>
            <person name="Ramakrishna P."/>
            <person name="Satoh S."/>
            <person name="Sattley W.M."/>
            <person name="Shimada Y."/>
            <person name="Taylor H.L."/>
            <person name="Tomo T."/>
            <person name="Tsuchiya T."/>
            <person name="Wang Z.T."/>
            <person name="Raymond J."/>
            <person name="Mimuro M."/>
            <person name="Blankenship R.E."/>
            <person name="Touchman J.W."/>
        </authorList>
    </citation>
    <scope>NUCLEOTIDE SEQUENCE [LARGE SCALE GENOMIC DNA]</scope>
    <source>
        <strain evidence="5">MBIC 11017</strain>
    </source>
</reference>
<dbReference type="CAZy" id="GT4">
    <property type="family name" value="Glycosyltransferase Family 4"/>
</dbReference>
<dbReference type="Pfam" id="PF13579">
    <property type="entry name" value="Glyco_trans_4_4"/>
    <property type="match status" value="1"/>
</dbReference>
<evidence type="ECO:0000313" key="4">
    <source>
        <dbReference type="EMBL" id="ABW28597.1"/>
    </source>
</evidence>
<dbReference type="STRING" id="329726.AM1_3607"/>
<dbReference type="EMBL" id="CP000828">
    <property type="protein sequence ID" value="ABW28597.1"/>
    <property type="molecule type" value="Genomic_DNA"/>
</dbReference>
<dbReference type="InterPro" id="IPR028098">
    <property type="entry name" value="Glyco_trans_4-like_N"/>
</dbReference>
<proteinExistence type="predicted"/>
<sequence>MNRVVVLTELFYPERTSTAYFLTAIAQGLVTDYPVIVFTDASLYESQASSLASYVVVKGVEIHRCSGTAFDKNWLPGRLVNGCTRAIAIFLQALWQCHASDVVLVVTNPPLLPFMAWLLKTLKGCEFVLLVHDVYPEVLSATGLVHNHSLVYRLVQRGNRLVYAQASRIITLGRDMQKLVGQKFTQPVEGKLVCIPNWAETEMIYPVDKQDSTLLQRLKLVDKFVVLYAGNMGRTHDLNILLDAANILTKTHPQIHFLLIGAGARKPEVEARVQEQKLQNVTVLPYLPHEEKNVALNSCDVGVISFVPGMAGVSVPSRMYNQMAAGKPLIAIADHESELAKVIQEEGIGWLVSPHDGDQLVKLLTQIVNDSELCNDMGHKAAQAVLCKYQLKHAVSKYQSLFRELIPKTTSLAQETLKK</sequence>
<dbReference type="eggNOG" id="COG0438">
    <property type="taxonomic scope" value="Bacteria"/>
</dbReference>
<organism evidence="4 5">
    <name type="scientific">Acaryochloris marina (strain MBIC 11017)</name>
    <dbReference type="NCBI Taxonomy" id="329726"/>
    <lineage>
        <taxon>Bacteria</taxon>
        <taxon>Bacillati</taxon>
        <taxon>Cyanobacteriota</taxon>
        <taxon>Cyanophyceae</taxon>
        <taxon>Acaryochloridales</taxon>
        <taxon>Acaryochloridaceae</taxon>
        <taxon>Acaryochloris</taxon>
    </lineage>
</organism>
<dbReference type="Gene3D" id="3.40.50.2000">
    <property type="entry name" value="Glycogen Phosphorylase B"/>
    <property type="match status" value="2"/>
</dbReference>
<feature type="domain" description="Glycosyltransferase subfamily 4-like N-terminal" evidence="3">
    <location>
        <begin position="24"/>
        <end position="198"/>
    </location>
</feature>
<dbReference type="Proteomes" id="UP000000268">
    <property type="component" value="Chromosome"/>
</dbReference>
<accession>B0C398</accession>
<dbReference type="OrthoDB" id="9811902at2"/>
<keyword evidence="1 4" id="KW-0808">Transferase</keyword>
<name>B0C398_ACAM1</name>
<dbReference type="HOGENOM" id="CLU_009583_11_0_3"/>
<dbReference type="RefSeq" id="WP_012163990.1">
    <property type="nucleotide sequence ID" value="NC_009925.1"/>
</dbReference>
<dbReference type="PANTHER" id="PTHR46401:SF2">
    <property type="entry name" value="GLYCOSYLTRANSFERASE WBBK-RELATED"/>
    <property type="match status" value="1"/>
</dbReference>
<dbReference type="GO" id="GO:0016757">
    <property type="term" value="F:glycosyltransferase activity"/>
    <property type="evidence" value="ECO:0007669"/>
    <property type="project" value="InterPro"/>
</dbReference>
<protein>
    <submittedName>
        <fullName evidence="4">Glycosyl transferase, group 1 family protein, putative</fullName>
    </submittedName>
</protein>
<dbReference type="PANTHER" id="PTHR46401">
    <property type="entry name" value="GLYCOSYLTRANSFERASE WBBK-RELATED"/>
    <property type="match status" value="1"/>
</dbReference>
<evidence type="ECO:0000259" key="3">
    <source>
        <dbReference type="Pfam" id="PF13579"/>
    </source>
</evidence>
<gene>
    <name evidence="4" type="ordered locus">AM1_3607</name>
</gene>
<dbReference type="GO" id="GO:0009103">
    <property type="term" value="P:lipopolysaccharide biosynthetic process"/>
    <property type="evidence" value="ECO:0007669"/>
    <property type="project" value="TreeGrafter"/>
</dbReference>
<dbReference type="KEGG" id="amr:AM1_3607"/>
<dbReference type="Pfam" id="PF00534">
    <property type="entry name" value="Glycos_transf_1"/>
    <property type="match status" value="1"/>
</dbReference>
<dbReference type="AlphaFoldDB" id="B0C398"/>